<dbReference type="AlphaFoldDB" id="A0AAD9JNT8"/>
<reference evidence="1" key="1">
    <citation type="journal article" date="2023" name="Mol. Biol. Evol.">
        <title>Third-Generation Sequencing Reveals the Adaptive Role of the Epigenome in Three Deep-Sea Polychaetes.</title>
        <authorList>
            <person name="Perez M."/>
            <person name="Aroh O."/>
            <person name="Sun Y."/>
            <person name="Lan Y."/>
            <person name="Juniper S.K."/>
            <person name="Young C.R."/>
            <person name="Angers B."/>
            <person name="Qian P.Y."/>
        </authorList>
    </citation>
    <scope>NUCLEOTIDE SEQUENCE</scope>
    <source>
        <strain evidence="1">P08H-3</strain>
    </source>
</reference>
<evidence type="ECO:0000313" key="2">
    <source>
        <dbReference type="Proteomes" id="UP001208570"/>
    </source>
</evidence>
<name>A0AAD9JNT8_9ANNE</name>
<accession>A0AAD9JNT8</accession>
<sequence length="155" mass="17843">MLTTEQQYVTWDVVFGVLRADDIPVNIRALFCQLSIALYVDVSENCSLLETSSYTYLYDRLDLNKTAEDWLDQQAQFVSSLILIKMVLLILELALELQFKYKVEVVLAAYLCLIPQILVATFTDIEKGDCATSRHKKALADFLTEYHDKTSLFNW</sequence>
<dbReference type="Proteomes" id="UP001208570">
    <property type="component" value="Unassembled WGS sequence"/>
</dbReference>
<proteinExistence type="predicted"/>
<organism evidence="1 2">
    <name type="scientific">Paralvinella palmiformis</name>
    <dbReference type="NCBI Taxonomy" id="53620"/>
    <lineage>
        <taxon>Eukaryota</taxon>
        <taxon>Metazoa</taxon>
        <taxon>Spiralia</taxon>
        <taxon>Lophotrochozoa</taxon>
        <taxon>Annelida</taxon>
        <taxon>Polychaeta</taxon>
        <taxon>Sedentaria</taxon>
        <taxon>Canalipalpata</taxon>
        <taxon>Terebellida</taxon>
        <taxon>Terebelliformia</taxon>
        <taxon>Alvinellidae</taxon>
        <taxon>Paralvinella</taxon>
    </lineage>
</organism>
<protein>
    <submittedName>
        <fullName evidence="1">Uncharacterized protein</fullName>
    </submittedName>
</protein>
<keyword evidence="2" id="KW-1185">Reference proteome</keyword>
<evidence type="ECO:0000313" key="1">
    <source>
        <dbReference type="EMBL" id="KAK2156152.1"/>
    </source>
</evidence>
<comment type="caution">
    <text evidence="1">The sequence shown here is derived from an EMBL/GenBank/DDBJ whole genome shotgun (WGS) entry which is preliminary data.</text>
</comment>
<gene>
    <name evidence="1" type="ORF">LSH36_220g02002</name>
</gene>
<dbReference type="EMBL" id="JAODUP010000220">
    <property type="protein sequence ID" value="KAK2156152.1"/>
    <property type="molecule type" value="Genomic_DNA"/>
</dbReference>